<accession>A0ABP7YV63</accession>
<proteinExistence type="predicted"/>
<gene>
    <name evidence="2" type="ORF">GCM10022416_30200</name>
</gene>
<comment type="caution">
    <text evidence="2">The sequence shown here is derived from an EMBL/GenBank/DDBJ whole genome shotgun (WGS) entry which is preliminary data.</text>
</comment>
<sequence>MNTLQRIAILGAATTGAALLAPSAAMASTAGGDGFGRGFGGANFVTVKQIAGPKGIAASRVVAGFGRGGFGGFGGFGGGFGHGFGHGPFFKKQKFFAGPKGVASFRQFAGFGGGRFGGFGGFGH</sequence>
<keyword evidence="3" id="KW-1185">Reference proteome</keyword>
<evidence type="ECO:0008006" key="4">
    <source>
        <dbReference type="Google" id="ProtNLM"/>
    </source>
</evidence>
<dbReference type="EMBL" id="BAABDO010000039">
    <property type="protein sequence ID" value="GAA4141836.1"/>
    <property type="molecule type" value="Genomic_DNA"/>
</dbReference>
<dbReference type="RefSeq" id="WP_345021800.1">
    <property type="nucleotide sequence ID" value="NZ_BAABDO010000039.1"/>
</dbReference>
<evidence type="ECO:0000256" key="1">
    <source>
        <dbReference type="SAM" id="SignalP"/>
    </source>
</evidence>
<reference evidence="3" key="1">
    <citation type="journal article" date="2019" name="Int. J. Syst. Evol. Microbiol.">
        <title>The Global Catalogue of Microorganisms (GCM) 10K type strain sequencing project: providing services to taxonomists for standard genome sequencing and annotation.</title>
        <authorList>
            <consortium name="The Broad Institute Genomics Platform"/>
            <consortium name="The Broad Institute Genome Sequencing Center for Infectious Disease"/>
            <person name="Wu L."/>
            <person name="Ma J."/>
        </authorList>
    </citation>
    <scope>NUCLEOTIDE SEQUENCE [LARGE SCALE GENOMIC DNA]</scope>
    <source>
        <strain evidence="3">JCM 17316</strain>
    </source>
</reference>
<protein>
    <recommendedName>
        <fullName evidence="4">BA14K family protein</fullName>
    </recommendedName>
</protein>
<feature type="signal peptide" evidence="1">
    <location>
        <begin position="1"/>
        <end position="27"/>
    </location>
</feature>
<feature type="chain" id="PRO_5046926305" description="BA14K family protein" evidence="1">
    <location>
        <begin position="28"/>
        <end position="124"/>
    </location>
</feature>
<evidence type="ECO:0000313" key="2">
    <source>
        <dbReference type="EMBL" id="GAA4141836.1"/>
    </source>
</evidence>
<evidence type="ECO:0000313" key="3">
    <source>
        <dbReference type="Proteomes" id="UP001500266"/>
    </source>
</evidence>
<organism evidence="2 3">
    <name type="scientific">Actinomadura keratinilytica</name>
    <dbReference type="NCBI Taxonomy" id="547461"/>
    <lineage>
        <taxon>Bacteria</taxon>
        <taxon>Bacillati</taxon>
        <taxon>Actinomycetota</taxon>
        <taxon>Actinomycetes</taxon>
        <taxon>Streptosporangiales</taxon>
        <taxon>Thermomonosporaceae</taxon>
        <taxon>Actinomadura</taxon>
    </lineage>
</organism>
<name>A0ABP7YV63_9ACTN</name>
<dbReference type="Proteomes" id="UP001500266">
    <property type="component" value="Unassembled WGS sequence"/>
</dbReference>
<keyword evidence="1" id="KW-0732">Signal</keyword>